<dbReference type="Gene3D" id="1.10.3730.20">
    <property type="match status" value="1"/>
</dbReference>
<dbReference type="PANTHER" id="PTHR22911:SF137">
    <property type="entry name" value="SOLUTE CARRIER FAMILY 35 MEMBER G2-RELATED"/>
    <property type="match status" value="1"/>
</dbReference>
<dbReference type="AlphaFoldDB" id="A0A290XI46"/>
<keyword evidence="6 9" id="KW-1133">Transmembrane helix</keyword>
<evidence type="ECO:0000256" key="8">
    <source>
        <dbReference type="SAM" id="MobiDB-lite"/>
    </source>
</evidence>
<dbReference type="SUPFAM" id="SSF103481">
    <property type="entry name" value="Multidrug resistance efflux transporter EmrE"/>
    <property type="match status" value="2"/>
</dbReference>
<feature type="transmembrane region" description="Helical" evidence="9">
    <location>
        <begin position="119"/>
        <end position="139"/>
    </location>
</feature>
<proteinExistence type="inferred from homology"/>
<reference evidence="12" key="1">
    <citation type="submission" date="2017-09" db="EMBL/GenBank/DDBJ databases">
        <title>Luteimonas liuhanmingii sp.nov., isolated from the intestinal contents of Tibetan Plateau Pika in Yushu, Qinghai Province, China.</title>
        <authorList>
            <person name="Gui Z."/>
        </authorList>
    </citation>
    <scope>NUCLEOTIDE SEQUENCE [LARGE SCALE GENOMIC DNA]</scope>
    <source>
        <strain evidence="12">100111</strain>
    </source>
</reference>
<comment type="subcellular location">
    <subcellularLocation>
        <location evidence="1">Cell membrane</location>
        <topology evidence="1">Multi-pass membrane protein</topology>
    </subcellularLocation>
</comment>
<feature type="transmembrane region" description="Helical" evidence="9">
    <location>
        <begin position="151"/>
        <end position="168"/>
    </location>
</feature>
<name>A0A290XI46_9GAMM</name>
<evidence type="ECO:0000256" key="6">
    <source>
        <dbReference type="ARBA" id="ARBA00022989"/>
    </source>
</evidence>
<dbReference type="GO" id="GO:0005886">
    <property type="term" value="C:plasma membrane"/>
    <property type="evidence" value="ECO:0007669"/>
    <property type="project" value="UniProtKB-SubCell"/>
</dbReference>
<feature type="domain" description="EamA" evidence="10">
    <location>
        <begin position="55"/>
        <end position="191"/>
    </location>
</feature>
<evidence type="ECO:0000256" key="2">
    <source>
        <dbReference type="ARBA" id="ARBA00007362"/>
    </source>
</evidence>
<feature type="transmembrane region" description="Helical" evidence="9">
    <location>
        <begin position="86"/>
        <end position="103"/>
    </location>
</feature>
<feature type="transmembrane region" description="Helical" evidence="9">
    <location>
        <begin position="226"/>
        <end position="244"/>
    </location>
</feature>
<keyword evidence="12" id="KW-1185">Reference proteome</keyword>
<dbReference type="PANTHER" id="PTHR22911">
    <property type="entry name" value="ACYL-MALONYL CONDENSING ENZYME-RELATED"/>
    <property type="match status" value="1"/>
</dbReference>
<feature type="compositionally biased region" description="Basic and acidic residues" evidence="8">
    <location>
        <begin position="15"/>
        <end position="28"/>
    </location>
</feature>
<sequence length="349" mass="37751">MARERALPGQRHRRDGGDSGRGGRDHAGPRACAQTGAGARGRWGPVLIDAAQSRRGVWIAVAAFVIWGLMPLYWHLLKHVPSLQIVLHRSIWCAILVAAFLTIRQGRGWLREILAQPRLAGMLAISGTLIAANWALYVWAVNSGHVVETSLGYFINPLLNVVIGVVFLRERLSVAQWVAVALAAGGVAWLTFNYGSFPWIALCLAGSFALYGLIRKFAAVEAVQGLGVENLFVFGPAVLALAWFESQGGGGFFSLRWGGWTDVLLVLGGALTAIPLICFAYAVRRVPLTVVGLLQYIGPTLQLLLGVFFFGEAFGIDRAAGFGFIWAGLAVFAVDGYLRSRRRIVAQQA</sequence>
<dbReference type="Pfam" id="PF00892">
    <property type="entry name" value="EamA"/>
    <property type="match status" value="1"/>
</dbReference>
<evidence type="ECO:0000256" key="7">
    <source>
        <dbReference type="ARBA" id="ARBA00023136"/>
    </source>
</evidence>
<feature type="transmembrane region" description="Helical" evidence="9">
    <location>
        <begin position="198"/>
        <end position="214"/>
    </location>
</feature>
<feature type="transmembrane region" description="Helical" evidence="9">
    <location>
        <begin position="264"/>
        <end position="283"/>
    </location>
</feature>
<dbReference type="InterPro" id="IPR037185">
    <property type="entry name" value="EmrE-like"/>
</dbReference>
<feature type="transmembrane region" description="Helical" evidence="9">
    <location>
        <begin position="175"/>
        <end position="192"/>
    </location>
</feature>
<feature type="transmembrane region" description="Helical" evidence="9">
    <location>
        <begin position="290"/>
        <end position="313"/>
    </location>
</feature>
<evidence type="ECO:0000313" key="11">
    <source>
        <dbReference type="EMBL" id="ATD68698.1"/>
    </source>
</evidence>
<dbReference type="EMBL" id="CP023406">
    <property type="protein sequence ID" value="ATD68698.1"/>
    <property type="molecule type" value="Genomic_DNA"/>
</dbReference>
<protein>
    <submittedName>
        <fullName evidence="11">Protein RarD</fullName>
    </submittedName>
</protein>
<feature type="transmembrane region" description="Helical" evidence="9">
    <location>
        <begin position="56"/>
        <end position="74"/>
    </location>
</feature>
<dbReference type="NCBIfam" id="TIGR00688">
    <property type="entry name" value="rarD"/>
    <property type="match status" value="1"/>
</dbReference>
<organism evidence="11 12">
    <name type="scientific">Luteimonas chenhongjianii</name>
    <dbReference type="NCBI Taxonomy" id="2006110"/>
    <lineage>
        <taxon>Bacteria</taxon>
        <taxon>Pseudomonadati</taxon>
        <taxon>Pseudomonadota</taxon>
        <taxon>Gammaproteobacteria</taxon>
        <taxon>Lysobacterales</taxon>
        <taxon>Lysobacteraceae</taxon>
        <taxon>Luteimonas</taxon>
    </lineage>
</organism>
<dbReference type="InterPro" id="IPR004626">
    <property type="entry name" value="RarD"/>
</dbReference>
<accession>A0A290XI46</accession>
<evidence type="ECO:0000256" key="5">
    <source>
        <dbReference type="ARBA" id="ARBA00022692"/>
    </source>
</evidence>
<gene>
    <name evidence="11" type="primary">rarD</name>
    <name evidence="11" type="ORF">CNR27_04545</name>
</gene>
<keyword evidence="5 9" id="KW-0812">Transmembrane</keyword>
<evidence type="ECO:0000256" key="3">
    <source>
        <dbReference type="ARBA" id="ARBA00022448"/>
    </source>
</evidence>
<dbReference type="OrthoDB" id="369870at2"/>
<comment type="similarity">
    <text evidence="2">Belongs to the EamA transporter family.</text>
</comment>
<evidence type="ECO:0000313" key="12">
    <source>
        <dbReference type="Proteomes" id="UP000218968"/>
    </source>
</evidence>
<dbReference type="InterPro" id="IPR000620">
    <property type="entry name" value="EamA_dom"/>
</dbReference>
<dbReference type="Proteomes" id="UP000218968">
    <property type="component" value="Chromosome"/>
</dbReference>
<evidence type="ECO:0000256" key="4">
    <source>
        <dbReference type="ARBA" id="ARBA00022475"/>
    </source>
</evidence>
<dbReference type="KEGG" id="lum:CNR27_04545"/>
<keyword evidence="7 9" id="KW-0472">Membrane</keyword>
<feature type="region of interest" description="Disordered" evidence="8">
    <location>
        <begin position="1"/>
        <end position="38"/>
    </location>
</feature>
<evidence type="ECO:0000256" key="9">
    <source>
        <dbReference type="SAM" id="Phobius"/>
    </source>
</evidence>
<keyword evidence="4" id="KW-1003">Cell membrane</keyword>
<keyword evidence="3" id="KW-0813">Transport</keyword>
<evidence type="ECO:0000259" key="10">
    <source>
        <dbReference type="Pfam" id="PF00892"/>
    </source>
</evidence>
<evidence type="ECO:0000256" key="1">
    <source>
        <dbReference type="ARBA" id="ARBA00004651"/>
    </source>
</evidence>
<feature type="transmembrane region" description="Helical" evidence="9">
    <location>
        <begin position="319"/>
        <end position="338"/>
    </location>
</feature>